<feature type="compositionally biased region" description="Pro residues" evidence="1">
    <location>
        <begin position="24"/>
        <end position="36"/>
    </location>
</feature>
<feature type="region of interest" description="Disordered" evidence="1">
    <location>
        <begin position="1"/>
        <end position="36"/>
    </location>
</feature>
<dbReference type="Pfam" id="PF13828">
    <property type="entry name" value="DUF4190"/>
    <property type="match status" value="1"/>
</dbReference>
<feature type="transmembrane region" description="Helical" evidence="2">
    <location>
        <begin position="44"/>
        <end position="63"/>
    </location>
</feature>
<dbReference type="RefSeq" id="WP_044488458.1">
    <property type="nucleotide sequence ID" value="NZ_KK328284.1"/>
</dbReference>
<evidence type="ECO:0000259" key="3">
    <source>
        <dbReference type="Pfam" id="PF13828"/>
    </source>
</evidence>
<gene>
    <name evidence="5" type="ORF">K875_03570</name>
</gene>
<organism evidence="5 6">
    <name type="scientific">Mycobacterium [tuberculosis] TKK-01-0051</name>
    <dbReference type="NCBI Taxonomy" id="1324261"/>
    <lineage>
        <taxon>Bacteria</taxon>
        <taxon>Bacillati</taxon>
        <taxon>Actinomycetota</taxon>
        <taxon>Actinomycetes</taxon>
        <taxon>Mycobacteriales</taxon>
        <taxon>Mycobacteriaceae</taxon>
        <taxon>Mycobacterium</taxon>
        <taxon>Mycobacterium avium complex (MAC)</taxon>
    </lineage>
</organism>
<proteinExistence type="predicted"/>
<dbReference type="InterPro" id="IPR025241">
    <property type="entry name" value="DUF4190"/>
</dbReference>
<feature type="domain" description="PknH-like extracellular" evidence="4">
    <location>
        <begin position="133"/>
        <end position="322"/>
    </location>
</feature>
<name>A0A051TVD7_9MYCO</name>
<protein>
    <recommendedName>
        <fullName evidence="7">DUF4190 domain-containing protein</fullName>
    </recommendedName>
</protein>
<dbReference type="AlphaFoldDB" id="A0A051TVD7"/>
<sequence length="325" mass="33935">MTIPPQNPFEHNPFGGTPFGASPAGPPVYPGQPVPPPDRPPVNALATLSVVFAFVFAPVGAVLGHLGLRQIRRTGQRGRDRALVGTVLSYAVIVAVAGISVVWLTRPDGPAARSAAPVPATTAVRPTVAPPAVSASDLPGLIPSLDDAKIITGDQTLAFDGVLHAPHPAKETLDRQECRGAVEVAAPEVYIGHPLLGLYMPRYANVGDPVNIIAMDPGVAAFFDNAAAQSQLQTFLSLFRQCGGSSIKSDQPDKSFTFSVSRPIDVGNGITTIEMTTPWALNVHAVAAKANVVIDLMVSYTGNGVDRARGTALDVANRILKKIPG</sequence>
<accession>A0A051TVD7</accession>
<keyword evidence="2" id="KW-1133">Transmembrane helix</keyword>
<evidence type="ECO:0008006" key="7">
    <source>
        <dbReference type="Google" id="ProtNLM"/>
    </source>
</evidence>
<evidence type="ECO:0000256" key="2">
    <source>
        <dbReference type="SAM" id="Phobius"/>
    </source>
</evidence>
<feature type="transmembrane region" description="Helical" evidence="2">
    <location>
        <begin position="83"/>
        <end position="104"/>
    </location>
</feature>
<comment type="caution">
    <text evidence="5">The sequence shown here is derived from an EMBL/GenBank/DDBJ whole genome shotgun (WGS) entry which is preliminary data.</text>
</comment>
<dbReference type="PATRIC" id="fig|1324261.3.peg.3608"/>
<keyword evidence="6" id="KW-1185">Reference proteome</keyword>
<evidence type="ECO:0000259" key="4">
    <source>
        <dbReference type="Pfam" id="PF14032"/>
    </source>
</evidence>
<reference evidence="5 6" key="1">
    <citation type="submission" date="2014-04" db="EMBL/GenBank/DDBJ databases">
        <title>The Genome Sequence of Mycobacterium tuberculosis TKK-01-0051.</title>
        <authorList>
            <consortium name="The Broad Institute Genomics Platform"/>
            <consortium name="The Broad Institute Genome Sequencing Center for Infectious Disease"/>
            <person name="Earl A.M."/>
            <person name="Cohen K."/>
            <person name="Pym A."/>
            <person name="Bishai W."/>
            <person name="Maharaj K."/>
            <person name="Desjardins C."/>
            <person name="Abeel T."/>
            <person name="Young S."/>
            <person name="Zeng Q."/>
            <person name="Gargeya S."/>
            <person name="Abouelleil A."/>
            <person name="Alvarado L."/>
            <person name="Chapman S.B."/>
            <person name="Gainer-Dewar J."/>
            <person name="Goldberg J."/>
            <person name="Griggs A."/>
            <person name="Gujja S."/>
            <person name="Hansen M."/>
            <person name="Howarth C."/>
            <person name="Imamovic A."/>
            <person name="Larimer J."/>
            <person name="Murphy C."/>
            <person name="Naylor J."/>
            <person name="Pearson M."/>
            <person name="Poon T.W."/>
            <person name="Priest M."/>
            <person name="Roberts A."/>
            <person name="Saif S."/>
            <person name="Shea T."/>
            <person name="Sykes S."/>
            <person name="Wortman J."/>
            <person name="Nusbaum C."/>
            <person name="Birren B."/>
        </authorList>
    </citation>
    <scope>NUCLEOTIDE SEQUENCE [LARGE SCALE GENOMIC DNA]</scope>
    <source>
        <strain evidence="5 6">TKK-01-0051</strain>
    </source>
</reference>
<dbReference type="EMBL" id="JLXW01000010">
    <property type="protein sequence ID" value="KBZ60623.1"/>
    <property type="molecule type" value="Genomic_DNA"/>
</dbReference>
<dbReference type="Proteomes" id="UP000025947">
    <property type="component" value="Unassembled WGS sequence"/>
</dbReference>
<keyword evidence="2" id="KW-0472">Membrane</keyword>
<evidence type="ECO:0000313" key="5">
    <source>
        <dbReference type="EMBL" id="KBZ60623.1"/>
    </source>
</evidence>
<dbReference type="Pfam" id="PF14032">
    <property type="entry name" value="PknH_C"/>
    <property type="match status" value="1"/>
</dbReference>
<keyword evidence="2" id="KW-0812">Transmembrane</keyword>
<dbReference type="InterPro" id="IPR026954">
    <property type="entry name" value="PknH-like_Extracell"/>
</dbReference>
<dbReference type="InterPro" id="IPR038232">
    <property type="entry name" value="PknH-like_Extracell_sf"/>
</dbReference>
<evidence type="ECO:0000313" key="6">
    <source>
        <dbReference type="Proteomes" id="UP000025947"/>
    </source>
</evidence>
<dbReference type="HOGENOM" id="CLU_933248_0_0_11"/>
<evidence type="ECO:0000256" key="1">
    <source>
        <dbReference type="SAM" id="MobiDB-lite"/>
    </source>
</evidence>
<feature type="domain" description="DUF4190" evidence="3">
    <location>
        <begin position="46"/>
        <end position="96"/>
    </location>
</feature>
<dbReference type="Gene3D" id="3.40.1000.70">
    <property type="entry name" value="PknH-like extracellular domain"/>
    <property type="match status" value="1"/>
</dbReference>